<accession>A0A9J5WB66</accession>
<dbReference type="InterPro" id="IPR025886">
    <property type="entry name" value="PP2-like"/>
</dbReference>
<organism evidence="1 2">
    <name type="scientific">Solanum commersonii</name>
    <name type="common">Commerson's wild potato</name>
    <name type="synonym">Commerson's nightshade</name>
    <dbReference type="NCBI Taxonomy" id="4109"/>
    <lineage>
        <taxon>Eukaryota</taxon>
        <taxon>Viridiplantae</taxon>
        <taxon>Streptophyta</taxon>
        <taxon>Embryophyta</taxon>
        <taxon>Tracheophyta</taxon>
        <taxon>Spermatophyta</taxon>
        <taxon>Magnoliopsida</taxon>
        <taxon>eudicotyledons</taxon>
        <taxon>Gunneridae</taxon>
        <taxon>Pentapetalae</taxon>
        <taxon>asterids</taxon>
        <taxon>lamiids</taxon>
        <taxon>Solanales</taxon>
        <taxon>Solanaceae</taxon>
        <taxon>Solanoideae</taxon>
        <taxon>Solaneae</taxon>
        <taxon>Solanum</taxon>
    </lineage>
</organism>
<name>A0A9J5WB66_SOLCO</name>
<protein>
    <submittedName>
        <fullName evidence="1">Uncharacterized protein</fullName>
    </submittedName>
</protein>
<dbReference type="Pfam" id="PF14299">
    <property type="entry name" value="PP2"/>
    <property type="match status" value="1"/>
</dbReference>
<dbReference type="AlphaFoldDB" id="A0A9J5WB66"/>
<dbReference type="EMBL" id="JACXVP010000012">
    <property type="protein sequence ID" value="KAG5572190.1"/>
    <property type="molecule type" value="Genomic_DNA"/>
</dbReference>
<evidence type="ECO:0000313" key="1">
    <source>
        <dbReference type="EMBL" id="KAG5572190.1"/>
    </source>
</evidence>
<comment type="caution">
    <text evidence="1">The sequence shown here is derived from an EMBL/GenBank/DDBJ whole genome shotgun (WGS) entry which is preliminary data.</text>
</comment>
<gene>
    <name evidence="1" type="ORF">H5410_061956</name>
</gene>
<reference evidence="1 2" key="1">
    <citation type="submission" date="2020-09" db="EMBL/GenBank/DDBJ databases">
        <title>De no assembly of potato wild relative species, Solanum commersonii.</title>
        <authorList>
            <person name="Cho K."/>
        </authorList>
    </citation>
    <scope>NUCLEOTIDE SEQUENCE [LARGE SCALE GENOMIC DNA]</scope>
    <source>
        <strain evidence="1">LZ3.2</strain>
        <tissue evidence="1">Leaf</tissue>
    </source>
</reference>
<sequence>MHLVFNLYPKGFDDILIGNLVVRFIKLCKRIVDEWMEIEMGNFFNVEEIYVEAQVMETWNLFEIGKFSIGGVEFQPK</sequence>
<dbReference type="Proteomes" id="UP000824120">
    <property type="component" value="Chromosome 12"/>
</dbReference>
<keyword evidence="2" id="KW-1185">Reference proteome</keyword>
<evidence type="ECO:0000313" key="2">
    <source>
        <dbReference type="Proteomes" id="UP000824120"/>
    </source>
</evidence>
<proteinExistence type="predicted"/>